<dbReference type="SMART" id="SM00338">
    <property type="entry name" value="BRLZ"/>
    <property type="match status" value="1"/>
</dbReference>
<dbReference type="OrthoDB" id="674948at2759"/>
<evidence type="ECO:0000256" key="15">
    <source>
        <dbReference type="SAM" id="Coils"/>
    </source>
</evidence>
<keyword evidence="4" id="KW-0812">Transmembrane</keyword>
<feature type="domain" description="BZIP" evidence="17">
    <location>
        <begin position="238"/>
        <end position="301"/>
    </location>
</feature>
<feature type="region of interest" description="Disordered" evidence="16">
    <location>
        <begin position="362"/>
        <end position="441"/>
    </location>
</feature>
<evidence type="ECO:0000256" key="8">
    <source>
        <dbReference type="ARBA" id="ARBA00023015"/>
    </source>
</evidence>
<keyword evidence="10" id="KW-0472">Membrane</keyword>
<dbReference type="CDD" id="cd14689">
    <property type="entry name" value="bZIP_CREB3"/>
    <property type="match status" value="1"/>
</dbReference>
<dbReference type="Proteomes" id="UP000695026">
    <property type="component" value="Unplaced"/>
</dbReference>
<dbReference type="CTD" id="148327"/>
<dbReference type="GO" id="GO:0000981">
    <property type="term" value="F:DNA-binding transcription factor activity, RNA polymerase II-specific"/>
    <property type="evidence" value="ECO:0007669"/>
    <property type="project" value="TreeGrafter"/>
</dbReference>
<dbReference type="GO" id="GO:0005789">
    <property type="term" value="C:endoplasmic reticulum membrane"/>
    <property type="evidence" value="ECO:0007669"/>
    <property type="project" value="UniProtKB-SubCell"/>
</dbReference>
<dbReference type="InterPro" id="IPR051381">
    <property type="entry name" value="CREB_ATF_subfamily"/>
</dbReference>
<organism evidence="18 19">
    <name type="scientific">Python bivittatus</name>
    <name type="common">Burmese python</name>
    <name type="synonym">Python molurus bivittatus</name>
    <dbReference type="NCBI Taxonomy" id="176946"/>
    <lineage>
        <taxon>Eukaryota</taxon>
        <taxon>Metazoa</taxon>
        <taxon>Chordata</taxon>
        <taxon>Craniata</taxon>
        <taxon>Vertebrata</taxon>
        <taxon>Euteleostomi</taxon>
        <taxon>Lepidosauria</taxon>
        <taxon>Squamata</taxon>
        <taxon>Bifurcata</taxon>
        <taxon>Unidentata</taxon>
        <taxon>Episquamata</taxon>
        <taxon>Toxicofera</taxon>
        <taxon>Serpentes</taxon>
        <taxon>Henophidia</taxon>
        <taxon>Pythonidae</taxon>
        <taxon>Python</taxon>
    </lineage>
</organism>
<evidence type="ECO:0000256" key="2">
    <source>
        <dbReference type="ARBA" id="ARBA00009050"/>
    </source>
</evidence>
<dbReference type="Pfam" id="PF00170">
    <property type="entry name" value="bZIP_1"/>
    <property type="match status" value="1"/>
</dbReference>
<feature type="region of interest" description="Disordered" evidence="16">
    <location>
        <begin position="1"/>
        <end position="55"/>
    </location>
</feature>
<dbReference type="PROSITE" id="PS50217">
    <property type="entry name" value="BZIP"/>
    <property type="match status" value="1"/>
</dbReference>
<evidence type="ECO:0000256" key="11">
    <source>
        <dbReference type="ARBA" id="ARBA00023159"/>
    </source>
</evidence>
<evidence type="ECO:0000256" key="9">
    <source>
        <dbReference type="ARBA" id="ARBA00023125"/>
    </source>
</evidence>
<dbReference type="InterPro" id="IPR004827">
    <property type="entry name" value="bZIP"/>
</dbReference>
<keyword evidence="9" id="KW-0238">DNA-binding</keyword>
<dbReference type="Gene3D" id="1.20.5.170">
    <property type="match status" value="1"/>
</dbReference>
<dbReference type="GeneID" id="107326149"/>
<evidence type="ECO:0000256" key="16">
    <source>
        <dbReference type="SAM" id="MobiDB-lite"/>
    </source>
</evidence>
<dbReference type="GO" id="GO:0005634">
    <property type="term" value="C:nucleus"/>
    <property type="evidence" value="ECO:0007669"/>
    <property type="project" value="TreeGrafter"/>
</dbReference>
<keyword evidence="12" id="KW-0804">Transcription</keyword>
<keyword evidence="8" id="KW-0805">Transcription regulation</keyword>
<keyword evidence="15" id="KW-0175">Coiled coil</keyword>
<feature type="compositionally biased region" description="Acidic residues" evidence="16">
    <location>
        <begin position="395"/>
        <end position="415"/>
    </location>
</feature>
<evidence type="ECO:0000256" key="14">
    <source>
        <dbReference type="ARBA" id="ARBA00023242"/>
    </source>
</evidence>
<dbReference type="SUPFAM" id="SSF57959">
    <property type="entry name" value="Leucine zipper domain"/>
    <property type="match status" value="1"/>
</dbReference>
<evidence type="ECO:0000256" key="5">
    <source>
        <dbReference type="ARBA" id="ARBA00022824"/>
    </source>
</evidence>
<dbReference type="RefSeq" id="XP_025022980.1">
    <property type="nucleotide sequence ID" value="XM_025167212.1"/>
</dbReference>
<reference evidence="19" key="1">
    <citation type="submission" date="2025-08" db="UniProtKB">
        <authorList>
            <consortium name="RefSeq"/>
        </authorList>
    </citation>
    <scope>IDENTIFICATION</scope>
    <source>
        <tissue evidence="19">Liver</tissue>
    </source>
</reference>
<dbReference type="GO" id="GO:0000978">
    <property type="term" value="F:RNA polymerase II cis-regulatory region sequence-specific DNA binding"/>
    <property type="evidence" value="ECO:0007669"/>
    <property type="project" value="TreeGrafter"/>
</dbReference>
<keyword evidence="11" id="KW-0010">Activator</keyword>
<accession>A0A9F5IKY7</accession>
<protein>
    <recommendedName>
        <fullName evidence="3">Cyclic AMP-responsive element-binding protein 3-like protein 4</fullName>
    </recommendedName>
</protein>
<proteinExistence type="inferred from homology"/>
<evidence type="ECO:0000256" key="12">
    <source>
        <dbReference type="ARBA" id="ARBA00023163"/>
    </source>
</evidence>
<dbReference type="InterPro" id="IPR046347">
    <property type="entry name" value="bZIP_sf"/>
</dbReference>
<evidence type="ECO:0000256" key="13">
    <source>
        <dbReference type="ARBA" id="ARBA00023180"/>
    </source>
</evidence>
<feature type="coiled-coil region" evidence="15">
    <location>
        <begin position="263"/>
        <end position="311"/>
    </location>
</feature>
<evidence type="ECO:0000256" key="6">
    <source>
        <dbReference type="ARBA" id="ARBA00022968"/>
    </source>
</evidence>
<feature type="compositionally biased region" description="Basic and acidic residues" evidence="16">
    <location>
        <begin position="1"/>
        <end position="13"/>
    </location>
</feature>
<evidence type="ECO:0000256" key="4">
    <source>
        <dbReference type="ARBA" id="ARBA00022692"/>
    </source>
</evidence>
<evidence type="ECO:0000256" key="1">
    <source>
        <dbReference type="ARBA" id="ARBA00004648"/>
    </source>
</evidence>
<dbReference type="PANTHER" id="PTHR45996:SF2">
    <property type="entry name" value="CYCLIC AMP-RESPONSIVE ELEMENT-BINDING PROTEIN 3-LIKE PROTEIN 4"/>
    <property type="match status" value="1"/>
</dbReference>
<evidence type="ECO:0000256" key="7">
    <source>
        <dbReference type="ARBA" id="ARBA00022989"/>
    </source>
</evidence>
<keyword evidence="6" id="KW-0735">Signal-anchor</keyword>
<feature type="compositionally biased region" description="Polar residues" evidence="16">
    <location>
        <begin position="92"/>
        <end position="105"/>
    </location>
</feature>
<keyword evidence="7" id="KW-1133">Transmembrane helix</keyword>
<gene>
    <name evidence="19" type="primary">CREB3L4</name>
</gene>
<feature type="region of interest" description="Disordered" evidence="16">
    <location>
        <begin position="84"/>
        <end position="118"/>
    </location>
</feature>
<dbReference type="FunFam" id="1.20.5.170:FF:000042">
    <property type="entry name" value="Cyclic AMP-responsive element-binding protein 3-like protein 3"/>
    <property type="match status" value="1"/>
</dbReference>
<comment type="similarity">
    <text evidence="2">Belongs to the bZIP family. ATF subfamily.</text>
</comment>
<sequence length="441" mass="48413">MDRVQKTSRDEFLARLGFGGHSSELEDSARPFGNRVGPSVGRPEKPGRASPKQRKIYPLLSTRFVPLQSLADPNPADFLQLRVDPNDVYNPRSPSASTESDSGLSDSPCRAPLPPDRSPPIVLEVLCDTGTWEDTVPHLVPTTALENGSPPGTDPSTCIPSQASLGFLEAMTEINPTGVPTDQEKGADPLPLSPLISFRSEQLRHPGLLLTDEERRLLRQEGVLLRDALHLSQAEERILKKIRRKIRNKQSAQDSRRRKKEYLDGLESRVAACSAQNQDLKKKVQQLENHKESLLDQLQKLQGLLKQTSAKAVQTSTCLVILLVSFGLFIWPSCASLFGGSQVGREDHAPSGVLSRNILTQKGAAEPASPSAARHPEVPHVRTALPPELHATSVGEDEAEKNLPVEEETALEEASEPQRDLQTPPKGRWRGKAPRPDLDEI</sequence>
<keyword evidence="14" id="KW-0539">Nucleus</keyword>
<dbReference type="PANTHER" id="PTHR45996">
    <property type="entry name" value="AGAP001464-PB"/>
    <property type="match status" value="1"/>
</dbReference>
<name>A0A9F5IKY7_PYTBI</name>
<evidence type="ECO:0000313" key="18">
    <source>
        <dbReference type="Proteomes" id="UP000695026"/>
    </source>
</evidence>
<keyword evidence="18" id="KW-1185">Reference proteome</keyword>
<evidence type="ECO:0000259" key="17">
    <source>
        <dbReference type="PROSITE" id="PS50217"/>
    </source>
</evidence>
<evidence type="ECO:0000256" key="10">
    <source>
        <dbReference type="ARBA" id="ARBA00023136"/>
    </source>
</evidence>
<dbReference type="AlphaFoldDB" id="A0A9F5IKY7"/>
<evidence type="ECO:0000313" key="19">
    <source>
        <dbReference type="RefSeq" id="XP_025022980.1"/>
    </source>
</evidence>
<keyword evidence="13" id="KW-0325">Glycoprotein</keyword>
<dbReference type="KEGG" id="pbi:107326149"/>
<keyword evidence="5" id="KW-0256">Endoplasmic reticulum</keyword>
<comment type="subcellular location">
    <subcellularLocation>
        <location evidence="1">Endoplasmic reticulum membrane</location>
        <topology evidence="1">Single-pass type II membrane protein</topology>
    </subcellularLocation>
</comment>
<evidence type="ECO:0000256" key="3">
    <source>
        <dbReference type="ARBA" id="ARBA00013878"/>
    </source>
</evidence>